<dbReference type="AlphaFoldDB" id="A0AA89AMY5"/>
<evidence type="ECO:0000313" key="2">
    <source>
        <dbReference type="EMBL" id="KAK3008552.1"/>
    </source>
</evidence>
<dbReference type="Proteomes" id="UP001188597">
    <property type="component" value="Unassembled WGS sequence"/>
</dbReference>
<keyword evidence="3" id="KW-1185">Reference proteome</keyword>
<gene>
    <name evidence="2" type="ORF">RJ639_013397</name>
</gene>
<sequence length="88" mass="9912">MDILGWWKADNPRFPIFSQIADDALVVPISNTTSWSTLAHGIKKIDQWELFDSYTSSRMCSSLAGHDGATQAYLENMYDFPVPAEQRG</sequence>
<proteinExistence type="predicted"/>
<dbReference type="InterPro" id="IPR008906">
    <property type="entry name" value="HATC_C_dom"/>
</dbReference>
<evidence type="ECO:0000313" key="3">
    <source>
        <dbReference type="Proteomes" id="UP001188597"/>
    </source>
</evidence>
<feature type="domain" description="HAT C-terminal dimerisation" evidence="1">
    <location>
        <begin position="1"/>
        <end position="46"/>
    </location>
</feature>
<dbReference type="EMBL" id="JAVXUP010001742">
    <property type="protein sequence ID" value="KAK3008552.1"/>
    <property type="molecule type" value="Genomic_DNA"/>
</dbReference>
<evidence type="ECO:0000259" key="1">
    <source>
        <dbReference type="Pfam" id="PF05699"/>
    </source>
</evidence>
<organism evidence="2 3">
    <name type="scientific">Escallonia herrerae</name>
    <dbReference type="NCBI Taxonomy" id="1293975"/>
    <lineage>
        <taxon>Eukaryota</taxon>
        <taxon>Viridiplantae</taxon>
        <taxon>Streptophyta</taxon>
        <taxon>Embryophyta</taxon>
        <taxon>Tracheophyta</taxon>
        <taxon>Spermatophyta</taxon>
        <taxon>Magnoliopsida</taxon>
        <taxon>eudicotyledons</taxon>
        <taxon>Gunneridae</taxon>
        <taxon>Pentapetalae</taxon>
        <taxon>asterids</taxon>
        <taxon>campanulids</taxon>
        <taxon>Escalloniales</taxon>
        <taxon>Escalloniaceae</taxon>
        <taxon>Escallonia</taxon>
    </lineage>
</organism>
<accession>A0AA89AMY5</accession>
<dbReference type="Pfam" id="PF05699">
    <property type="entry name" value="Dimer_Tnp_hAT"/>
    <property type="match status" value="1"/>
</dbReference>
<name>A0AA89AMY5_9ASTE</name>
<protein>
    <recommendedName>
        <fullName evidence="1">HAT C-terminal dimerisation domain-containing protein</fullName>
    </recommendedName>
</protein>
<reference evidence="2" key="1">
    <citation type="submission" date="2022-12" db="EMBL/GenBank/DDBJ databases">
        <title>Draft genome assemblies for two species of Escallonia (Escalloniales).</title>
        <authorList>
            <person name="Chanderbali A."/>
            <person name="Dervinis C."/>
            <person name="Anghel I."/>
            <person name="Soltis D."/>
            <person name="Soltis P."/>
            <person name="Zapata F."/>
        </authorList>
    </citation>
    <scope>NUCLEOTIDE SEQUENCE</scope>
    <source>
        <strain evidence="2">UCBG64.0493</strain>
        <tissue evidence="2">Leaf</tissue>
    </source>
</reference>
<dbReference type="GO" id="GO:0046983">
    <property type="term" value="F:protein dimerization activity"/>
    <property type="evidence" value="ECO:0007669"/>
    <property type="project" value="InterPro"/>
</dbReference>
<comment type="caution">
    <text evidence="2">The sequence shown here is derived from an EMBL/GenBank/DDBJ whole genome shotgun (WGS) entry which is preliminary data.</text>
</comment>